<name>A0A8H5TNH4_FUSCI</name>
<feature type="transmembrane region" description="Helical" evidence="7">
    <location>
        <begin position="60"/>
        <end position="78"/>
    </location>
</feature>
<dbReference type="FunFam" id="1.20.1250.20:FF:000057">
    <property type="entry name" value="MFS general substrate transporter"/>
    <property type="match status" value="1"/>
</dbReference>
<evidence type="ECO:0000313" key="9">
    <source>
        <dbReference type="EMBL" id="KAF5672672.1"/>
    </source>
</evidence>
<comment type="caution">
    <text evidence="9">The sequence shown here is derived from an EMBL/GenBank/DDBJ whole genome shotgun (WGS) entry which is preliminary data.</text>
</comment>
<dbReference type="InterPro" id="IPR036259">
    <property type="entry name" value="MFS_trans_sf"/>
</dbReference>
<sequence>MAQRDSKTDIRDVEPQIFQNEYPEKAIPRVEKIDYSGAHEKTDPKEIALVKKLDRWMMPMLWSMYWLNYLDLNAIALARLNDLEEDLNLKGTEYQTCVSILFVGYILGQIPSNMFLTRTRPSRYMVSSLSLFYSQTTRLTSQGIMMMLWAVVSAFTAVAKDFKGLLLTRFFLGLTEAPYYPGAVYLLSIFYTRKEVATRIAILYTGNILATAFAGLIAAGIFHGLDDVAGLAGWKWLFILQGAVTFVIAVIGYFILPDFPLTTRWLTEEERQLAHNRMELDTVGNKGETSTFKGLKQAASDPMVWIFCAMAHLHLAANGFKNFFPSVVKTLGFNTTITLVLTCPPYLIAGASTILVSWMSGKYNERTWHITASKTVAVVGFASAAATLNTAGRYVCMVIFTIGTYAVNSLILGWCGSVCGQTKEKKAVAISMVTMIMNISFIWTPYLWPKSDEPRYATAMASSAAFSIGTAALAWLAKIILKRRNQKLRAQDSETEVFYVY</sequence>
<dbReference type="InterPro" id="IPR011701">
    <property type="entry name" value="MFS"/>
</dbReference>
<evidence type="ECO:0000313" key="10">
    <source>
        <dbReference type="Proteomes" id="UP000572754"/>
    </source>
</evidence>
<dbReference type="Proteomes" id="UP000572754">
    <property type="component" value="Unassembled WGS sequence"/>
</dbReference>
<evidence type="ECO:0000256" key="5">
    <source>
        <dbReference type="ARBA" id="ARBA00023136"/>
    </source>
</evidence>
<evidence type="ECO:0000256" key="2">
    <source>
        <dbReference type="ARBA" id="ARBA00022448"/>
    </source>
</evidence>
<feature type="transmembrane region" description="Helical" evidence="7">
    <location>
        <begin position="170"/>
        <end position="190"/>
    </location>
</feature>
<keyword evidence="10" id="KW-1185">Reference proteome</keyword>
<accession>A0A8H5TNH4</accession>
<organism evidence="9 10">
    <name type="scientific">Fusarium circinatum</name>
    <name type="common">Pitch canker fungus</name>
    <name type="synonym">Gibberella circinata</name>
    <dbReference type="NCBI Taxonomy" id="48490"/>
    <lineage>
        <taxon>Eukaryota</taxon>
        <taxon>Fungi</taxon>
        <taxon>Dikarya</taxon>
        <taxon>Ascomycota</taxon>
        <taxon>Pezizomycotina</taxon>
        <taxon>Sordariomycetes</taxon>
        <taxon>Hypocreomycetidae</taxon>
        <taxon>Hypocreales</taxon>
        <taxon>Nectriaceae</taxon>
        <taxon>Fusarium</taxon>
        <taxon>Fusarium fujikuroi species complex</taxon>
    </lineage>
</organism>
<keyword evidence="6" id="KW-0325">Glycoprotein</keyword>
<gene>
    <name evidence="9" type="ORF">FCIRC_8376</name>
</gene>
<proteinExistence type="predicted"/>
<dbReference type="PROSITE" id="PS50850">
    <property type="entry name" value="MFS"/>
    <property type="match status" value="1"/>
</dbReference>
<feature type="transmembrane region" description="Helical" evidence="7">
    <location>
        <begin position="427"/>
        <end position="448"/>
    </location>
</feature>
<dbReference type="AlphaFoldDB" id="A0A8H5TNH4"/>
<dbReference type="PANTHER" id="PTHR43791:SF12">
    <property type="entry name" value="MAJOR FACILITATOR SUPERFAMILY (MFS) PROFILE DOMAIN-CONTAINING PROTEIN"/>
    <property type="match status" value="1"/>
</dbReference>
<protein>
    <submittedName>
        <fullName evidence="9">Major facilitator superfamily transporter</fullName>
    </submittedName>
</protein>
<keyword evidence="2" id="KW-0813">Transport</keyword>
<feature type="transmembrane region" description="Helical" evidence="7">
    <location>
        <begin position="460"/>
        <end position="481"/>
    </location>
</feature>
<keyword evidence="4 7" id="KW-1133">Transmembrane helix</keyword>
<evidence type="ECO:0000256" key="6">
    <source>
        <dbReference type="ARBA" id="ARBA00023180"/>
    </source>
</evidence>
<evidence type="ECO:0000256" key="1">
    <source>
        <dbReference type="ARBA" id="ARBA00004141"/>
    </source>
</evidence>
<dbReference type="InterPro" id="IPR020846">
    <property type="entry name" value="MFS_dom"/>
</dbReference>
<feature type="transmembrane region" description="Helical" evidence="7">
    <location>
        <begin position="392"/>
        <end position="415"/>
    </location>
</feature>
<reference evidence="10" key="1">
    <citation type="journal article" date="2020" name="BMC Genomics">
        <title>Correction to: Identification and distribution of gene clusters required for synthesis of sphingolipid metabolism inhibitors in diverse species of the filamentous fungus Fusarium.</title>
        <authorList>
            <person name="Kim H.S."/>
            <person name="Lohmar J.M."/>
            <person name="Busman M."/>
            <person name="Brown D.W."/>
            <person name="Naumann T.A."/>
            <person name="Divon H.H."/>
            <person name="Lysoe E."/>
            <person name="Uhlig S."/>
            <person name="Proctor R.H."/>
        </authorList>
    </citation>
    <scope>NUCLEOTIDE SEQUENCE [LARGE SCALE GENOMIC DNA]</scope>
    <source>
        <strain evidence="10">NRRL 25331</strain>
    </source>
</reference>
<feature type="transmembrane region" description="Helical" evidence="7">
    <location>
        <begin position="303"/>
        <end position="324"/>
    </location>
</feature>
<evidence type="ECO:0000256" key="4">
    <source>
        <dbReference type="ARBA" id="ARBA00022989"/>
    </source>
</evidence>
<dbReference type="SUPFAM" id="SSF103473">
    <property type="entry name" value="MFS general substrate transporter"/>
    <property type="match status" value="1"/>
</dbReference>
<keyword evidence="5 7" id="KW-0472">Membrane</keyword>
<reference evidence="9 10" key="2">
    <citation type="submission" date="2020-05" db="EMBL/GenBank/DDBJ databases">
        <title>Identification and distribution of gene clusters putatively required for synthesis of sphingolipid metabolism inhibitors in phylogenetically diverse species of the filamentous fungus Fusarium.</title>
        <authorList>
            <person name="Kim H.-S."/>
            <person name="Busman M."/>
            <person name="Brown D.W."/>
            <person name="Divon H."/>
            <person name="Uhlig S."/>
            <person name="Proctor R.H."/>
        </authorList>
    </citation>
    <scope>NUCLEOTIDE SEQUENCE [LARGE SCALE GENOMIC DNA]</scope>
    <source>
        <strain evidence="9 10">NRRL 25331</strain>
    </source>
</reference>
<feature type="transmembrane region" description="Helical" evidence="7">
    <location>
        <begin position="137"/>
        <end position="158"/>
    </location>
</feature>
<feature type="transmembrane region" description="Helical" evidence="7">
    <location>
        <begin position="234"/>
        <end position="256"/>
    </location>
</feature>
<dbReference type="GO" id="GO:0022857">
    <property type="term" value="F:transmembrane transporter activity"/>
    <property type="evidence" value="ECO:0007669"/>
    <property type="project" value="InterPro"/>
</dbReference>
<feature type="transmembrane region" description="Helical" evidence="7">
    <location>
        <begin position="202"/>
        <end position="222"/>
    </location>
</feature>
<dbReference type="EMBL" id="JAAQPE010000274">
    <property type="protein sequence ID" value="KAF5672672.1"/>
    <property type="molecule type" value="Genomic_DNA"/>
</dbReference>
<feature type="transmembrane region" description="Helical" evidence="7">
    <location>
        <begin position="98"/>
        <end position="116"/>
    </location>
</feature>
<dbReference type="Pfam" id="PF07690">
    <property type="entry name" value="MFS_1"/>
    <property type="match status" value="1"/>
</dbReference>
<feature type="domain" description="Major facilitator superfamily (MFS) profile" evidence="8">
    <location>
        <begin position="57"/>
        <end position="501"/>
    </location>
</feature>
<dbReference type="Gene3D" id="1.20.1250.20">
    <property type="entry name" value="MFS general substrate transporter like domains"/>
    <property type="match status" value="2"/>
</dbReference>
<evidence type="ECO:0000259" key="8">
    <source>
        <dbReference type="PROSITE" id="PS50850"/>
    </source>
</evidence>
<evidence type="ECO:0000256" key="7">
    <source>
        <dbReference type="SAM" id="Phobius"/>
    </source>
</evidence>
<feature type="transmembrane region" description="Helical" evidence="7">
    <location>
        <begin position="336"/>
        <end position="356"/>
    </location>
</feature>
<comment type="subcellular location">
    <subcellularLocation>
        <location evidence="1">Membrane</location>
        <topology evidence="1">Multi-pass membrane protein</topology>
    </subcellularLocation>
</comment>
<feature type="transmembrane region" description="Helical" evidence="7">
    <location>
        <begin position="368"/>
        <end position="386"/>
    </location>
</feature>
<dbReference type="PANTHER" id="PTHR43791">
    <property type="entry name" value="PERMEASE-RELATED"/>
    <property type="match status" value="1"/>
</dbReference>
<evidence type="ECO:0000256" key="3">
    <source>
        <dbReference type="ARBA" id="ARBA00022692"/>
    </source>
</evidence>
<keyword evidence="3 7" id="KW-0812">Transmembrane</keyword>
<dbReference type="FunFam" id="1.20.1250.20:FF:000013">
    <property type="entry name" value="MFS general substrate transporter"/>
    <property type="match status" value="1"/>
</dbReference>
<dbReference type="GO" id="GO:0016020">
    <property type="term" value="C:membrane"/>
    <property type="evidence" value="ECO:0007669"/>
    <property type="project" value="UniProtKB-SubCell"/>
</dbReference>